<comment type="caution">
    <text evidence="1">The sequence shown here is derived from an EMBL/GenBank/DDBJ whole genome shotgun (WGS) entry which is preliminary data.</text>
</comment>
<reference evidence="1 2" key="1">
    <citation type="submission" date="2019-05" db="EMBL/GenBank/DDBJ databases">
        <title>Another draft genome of Portunus trituberculatus and its Hox gene families provides insights of decapod evolution.</title>
        <authorList>
            <person name="Jeong J.-H."/>
            <person name="Song I."/>
            <person name="Kim S."/>
            <person name="Choi T."/>
            <person name="Kim D."/>
            <person name="Ryu S."/>
            <person name="Kim W."/>
        </authorList>
    </citation>
    <scope>NUCLEOTIDE SEQUENCE [LARGE SCALE GENOMIC DNA]</scope>
    <source>
        <tissue evidence="1">Muscle</tissue>
    </source>
</reference>
<evidence type="ECO:0000313" key="2">
    <source>
        <dbReference type="Proteomes" id="UP000324222"/>
    </source>
</evidence>
<keyword evidence="2" id="KW-1185">Reference proteome</keyword>
<dbReference type="EMBL" id="VSRR010023482">
    <property type="protein sequence ID" value="MPC65528.1"/>
    <property type="molecule type" value="Genomic_DNA"/>
</dbReference>
<protein>
    <submittedName>
        <fullName evidence="1">Uncharacterized protein</fullName>
    </submittedName>
</protein>
<dbReference type="Proteomes" id="UP000324222">
    <property type="component" value="Unassembled WGS sequence"/>
</dbReference>
<name>A0A5B7H909_PORTR</name>
<gene>
    <name evidence="1" type="ORF">E2C01_059666</name>
</gene>
<proteinExistence type="predicted"/>
<organism evidence="1 2">
    <name type="scientific">Portunus trituberculatus</name>
    <name type="common">Swimming crab</name>
    <name type="synonym">Neptunus trituberculatus</name>
    <dbReference type="NCBI Taxonomy" id="210409"/>
    <lineage>
        <taxon>Eukaryota</taxon>
        <taxon>Metazoa</taxon>
        <taxon>Ecdysozoa</taxon>
        <taxon>Arthropoda</taxon>
        <taxon>Crustacea</taxon>
        <taxon>Multicrustacea</taxon>
        <taxon>Malacostraca</taxon>
        <taxon>Eumalacostraca</taxon>
        <taxon>Eucarida</taxon>
        <taxon>Decapoda</taxon>
        <taxon>Pleocyemata</taxon>
        <taxon>Brachyura</taxon>
        <taxon>Eubrachyura</taxon>
        <taxon>Portunoidea</taxon>
        <taxon>Portunidae</taxon>
        <taxon>Portuninae</taxon>
        <taxon>Portunus</taxon>
    </lineage>
</organism>
<accession>A0A5B7H909</accession>
<evidence type="ECO:0000313" key="1">
    <source>
        <dbReference type="EMBL" id="MPC65528.1"/>
    </source>
</evidence>
<dbReference type="AlphaFoldDB" id="A0A5B7H909"/>
<sequence length="123" mass="13678">MESSPCSMWSWASGSSFQASERSKLQRQRFIPSLPGASLPSIPFLLLFLLPPSAPFLSLHPPIPIPPSISPYTWSLECWVDQTDSAISSSSVVEPRPIDNWDATEPASHCAILDTFGHLRFWH</sequence>